<dbReference type="SUPFAM" id="SSF52317">
    <property type="entry name" value="Class I glutamine amidotransferase-like"/>
    <property type="match status" value="1"/>
</dbReference>
<dbReference type="AlphaFoldDB" id="A0A1B1T9V8"/>
<feature type="domain" description="Glutamine amidotransferase" evidence="8">
    <location>
        <begin position="552"/>
        <end position="750"/>
    </location>
</feature>
<sequence>MIPEFRTFSNSVENPIVSLLEKYRGSEFPNHDELILNSGGPVTDLSGYSFLPCLQSVRILFFEPLSETDLDNSSALQGDIKLGNNNLLTVLVQKYNLSGWDTVNEYQVETLEKAIKIAESLELPYQNIADYPILPGGFTGILGYDLNRWSVGINLDHNPQDGTLLGVLWRSDAWWIHDREADQLTIISVPNHPWLEEANSNGLSIMENNIFSPLESFSVPESESDASHARKVDTIKESIRQGHFYQLNYGRKWSGNMPSHPWHAFQRMMEGNPSPFASWLYVHDHGWSIASASPERLLKTNKGIVSTRPIKGTYPRGNSLEEDRNLQVEMVSSEKEIAEHLMLVDLKKHDLSKICEPGSVHWSDFRIEALSTVQHLVSGVSGKLISNIDFGKIISALFPGGSITGCPKIASIAAINEIEESPRGAWTGSIGHFHSNSGISEFNILIRTLESHSGPNQWHGRVQAGGGIVIGSNSSSEVEEARWKAAAITDSTWGFRTGFSTEELPKRDVEILPIPEIEGPINTLKLKSPHTRSNIGDIIRGDSDISFPTDVLLIDNLDSFTENIANSIVKLGFSVRIVDGRPKSHSDPNTKIKYWLENFTPKSIIIGPGPSRPEQSEITMEIAKLAVEGKIVTDGKHIPVLGLCLGHQALGLAVGWDLIESPKGAVHGVPSIIKHDNYGLYTKLDSPLILMRYNSLILIPKNEFMICDAWDNEENLVMGIRHPIFPVFGIQFHPESVGSPQGYELILSFLEQEPVLIDPISNNRQVRRP</sequence>
<dbReference type="Pfam" id="PF00425">
    <property type="entry name" value="Chorismate_bind"/>
    <property type="match status" value="1"/>
</dbReference>
<dbReference type="UniPathway" id="UPA00035">
    <property type="reaction ID" value="UER00040"/>
</dbReference>
<dbReference type="CDD" id="cd01743">
    <property type="entry name" value="GATase1_Anthranilate_Synthase"/>
    <property type="match status" value="1"/>
</dbReference>
<dbReference type="InterPro" id="IPR019999">
    <property type="entry name" value="Anth_synth_I-like"/>
</dbReference>
<evidence type="ECO:0000313" key="10">
    <source>
        <dbReference type="EMBL" id="ANV79069.1"/>
    </source>
</evidence>
<evidence type="ECO:0000259" key="9">
    <source>
        <dbReference type="Pfam" id="PF00425"/>
    </source>
</evidence>
<dbReference type="InterPro" id="IPR005801">
    <property type="entry name" value="ADC_synthase"/>
</dbReference>
<comment type="similarity">
    <text evidence="2">Belongs to the anthranilate synthase component I family.</text>
</comment>
<dbReference type="Pfam" id="PF00117">
    <property type="entry name" value="GATase"/>
    <property type="match status" value="1"/>
</dbReference>
<keyword evidence="6" id="KW-0057">Aromatic amino acid biosynthesis</keyword>
<dbReference type="GO" id="GO:0000162">
    <property type="term" value="P:L-tryptophan biosynthetic process"/>
    <property type="evidence" value="ECO:0007669"/>
    <property type="project" value="UniProtKB-UniPathway"/>
</dbReference>
<keyword evidence="4" id="KW-0822">Tryptophan biosynthesis</keyword>
<feature type="domain" description="Chorismate-utilising enzyme C-terminal" evidence="9">
    <location>
        <begin position="226"/>
        <end position="484"/>
    </location>
</feature>
<dbReference type="NCBIfam" id="TIGR00566">
    <property type="entry name" value="trpG_papA"/>
    <property type="match status" value="1"/>
</dbReference>
<dbReference type="InterPro" id="IPR017926">
    <property type="entry name" value="GATASE"/>
</dbReference>
<dbReference type="PRINTS" id="PR00096">
    <property type="entry name" value="GATASE"/>
</dbReference>
<dbReference type="Gene3D" id="3.60.120.10">
    <property type="entry name" value="Anthranilate synthase"/>
    <property type="match status" value="1"/>
</dbReference>
<dbReference type="PANTHER" id="PTHR11236">
    <property type="entry name" value="AMINOBENZOATE/ANTHRANILATE SYNTHASE"/>
    <property type="match status" value="1"/>
</dbReference>
<protein>
    <recommendedName>
        <fullName evidence="3">anthranilate synthase</fullName>
        <ecNumber evidence="3">4.1.3.27</ecNumber>
    </recommendedName>
</protein>
<dbReference type="GO" id="GO:0004049">
    <property type="term" value="F:anthranilate synthase activity"/>
    <property type="evidence" value="ECO:0007669"/>
    <property type="project" value="UniProtKB-EC"/>
</dbReference>
<dbReference type="InterPro" id="IPR029062">
    <property type="entry name" value="Class_I_gatase-like"/>
</dbReference>
<dbReference type="InterPro" id="IPR015890">
    <property type="entry name" value="Chorismate_C"/>
</dbReference>
<dbReference type="InterPro" id="IPR006221">
    <property type="entry name" value="TrpG/PapA_dom"/>
</dbReference>
<keyword evidence="5" id="KW-0315">Glutamine amidotransferase</keyword>
<comment type="catalytic activity">
    <reaction evidence="7">
        <text>chorismate + L-glutamine = anthranilate + pyruvate + L-glutamate + H(+)</text>
        <dbReference type="Rhea" id="RHEA:21732"/>
        <dbReference type="ChEBI" id="CHEBI:15361"/>
        <dbReference type="ChEBI" id="CHEBI:15378"/>
        <dbReference type="ChEBI" id="CHEBI:16567"/>
        <dbReference type="ChEBI" id="CHEBI:29748"/>
        <dbReference type="ChEBI" id="CHEBI:29985"/>
        <dbReference type="ChEBI" id="CHEBI:58359"/>
        <dbReference type="EC" id="4.1.3.27"/>
    </reaction>
</comment>
<accession>A0A1B1T9V8</accession>
<reference evidence="10" key="2">
    <citation type="journal article" date="2015" name="ISME J.">
        <title>A new class of marine Euryarchaeota group II from the Mediterranean deep chlorophyll maximum.</title>
        <authorList>
            <person name="Martin-Cuadrado A.B."/>
            <person name="Garcia-Heredia I."/>
            <person name="Molto A.G."/>
            <person name="Lopez-Ubeda R."/>
            <person name="Kimes N."/>
            <person name="Lopez-Garcia P."/>
            <person name="Moreira D."/>
            <person name="Rodriguez-Valera F."/>
        </authorList>
    </citation>
    <scope>NUCLEOTIDE SEQUENCE</scope>
</reference>
<evidence type="ECO:0000256" key="2">
    <source>
        <dbReference type="ARBA" id="ARBA00009562"/>
    </source>
</evidence>
<dbReference type="PANTHER" id="PTHR11236:SF9">
    <property type="entry name" value="ANTHRANILATE SYNTHASE COMPONENT 1"/>
    <property type="match status" value="1"/>
</dbReference>
<name>A0A1B1T9V8_9ARCH</name>
<organism evidence="10">
    <name type="scientific">uncultured Poseidoniia archaeon</name>
    <dbReference type="NCBI Taxonomy" id="1697135"/>
    <lineage>
        <taxon>Archaea</taxon>
        <taxon>Methanobacteriati</taxon>
        <taxon>Thermoplasmatota</taxon>
        <taxon>Candidatus Poseidoniia</taxon>
        <taxon>environmental samples</taxon>
    </lineage>
</organism>
<dbReference type="Gene3D" id="3.40.50.880">
    <property type="match status" value="1"/>
</dbReference>
<evidence type="ECO:0000256" key="5">
    <source>
        <dbReference type="ARBA" id="ARBA00022962"/>
    </source>
</evidence>
<dbReference type="EC" id="4.1.3.27" evidence="3"/>
<dbReference type="SUPFAM" id="SSF56322">
    <property type="entry name" value="ADC synthase"/>
    <property type="match status" value="1"/>
</dbReference>
<proteinExistence type="inferred from homology"/>
<evidence type="ECO:0000256" key="4">
    <source>
        <dbReference type="ARBA" id="ARBA00022822"/>
    </source>
</evidence>
<evidence type="ECO:0000259" key="8">
    <source>
        <dbReference type="Pfam" id="PF00117"/>
    </source>
</evidence>
<evidence type="ECO:0000256" key="7">
    <source>
        <dbReference type="ARBA" id="ARBA00047683"/>
    </source>
</evidence>
<comment type="pathway">
    <text evidence="1">Amino-acid biosynthesis; L-tryptophan biosynthesis; L-tryptophan from chorismate: step 1/5.</text>
</comment>
<evidence type="ECO:0000256" key="6">
    <source>
        <dbReference type="ARBA" id="ARBA00023141"/>
    </source>
</evidence>
<dbReference type="PROSITE" id="PS51273">
    <property type="entry name" value="GATASE_TYPE_1"/>
    <property type="match status" value="1"/>
</dbReference>
<dbReference type="PRINTS" id="PR00097">
    <property type="entry name" value="ANTSNTHASEII"/>
</dbReference>
<evidence type="ECO:0000256" key="1">
    <source>
        <dbReference type="ARBA" id="ARBA00004873"/>
    </source>
</evidence>
<evidence type="ECO:0000256" key="3">
    <source>
        <dbReference type="ARBA" id="ARBA00012266"/>
    </source>
</evidence>
<dbReference type="EMBL" id="KP211812">
    <property type="protein sequence ID" value="ANV79069.1"/>
    <property type="molecule type" value="Genomic_DNA"/>
</dbReference>
<reference evidence="10" key="1">
    <citation type="submission" date="2014-11" db="EMBL/GenBank/DDBJ databases">
        <authorList>
            <person name="Zhu J."/>
            <person name="Qi W."/>
            <person name="Song R."/>
        </authorList>
    </citation>
    <scope>NUCLEOTIDE SEQUENCE</scope>
</reference>
<keyword evidence="4" id="KW-0028">Amino-acid biosynthesis</keyword>